<evidence type="ECO:0000259" key="1">
    <source>
        <dbReference type="PROSITE" id="PS51186"/>
    </source>
</evidence>
<evidence type="ECO:0000313" key="3">
    <source>
        <dbReference type="EMBL" id="MBZ6016099.1"/>
    </source>
</evidence>
<protein>
    <submittedName>
        <fullName evidence="3">GNAT family N-acetyltransferase</fullName>
    </submittedName>
</protein>
<dbReference type="Pfam" id="PF13673">
    <property type="entry name" value="Acetyltransf_10"/>
    <property type="match status" value="1"/>
</dbReference>
<sequence>MENQFFFKKFKASNRNLYSQNINLRNKILREPLGKSLSADDLLIEKNNQFYGILSNQKLIATLSSYETDNSVIRLVSFAVDTNFQKQGIGSLLLKQVTDDYQHRGYGAFNLTARASAHGFYLKNGFQDISGPFKNRHLGVTDYDMQRVIECKASITFKSKY</sequence>
<evidence type="ECO:0000313" key="2">
    <source>
        <dbReference type="EMBL" id="MBZ6000124.1"/>
    </source>
</evidence>
<dbReference type="Proteomes" id="UP000727071">
    <property type="component" value="Unassembled WGS sequence"/>
</dbReference>
<organism evidence="3 5">
    <name type="scientific">Leuconostoc gelidum subsp. gelidum</name>
    <dbReference type="NCBI Taxonomy" id="1607839"/>
    <lineage>
        <taxon>Bacteria</taxon>
        <taxon>Bacillati</taxon>
        <taxon>Bacillota</taxon>
        <taxon>Bacilli</taxon>
        <taxon>Lactobacillales</taxon>
        <taxon>Lactobacillaceae</taxon>
        <taxon>Leuconostoc</taxon>
        <taxon>Leuconostoc gelidum group</taxon>
    </lineage>
</organism>
<dbReference type="AlphaFoldDB" id="A0AB35FZD3"/>
<dbReference type="SUPFAM" id="SSF55729">
    <property type="entry name" value="Acyl-CoA N-acyltransferases (Nat)"/>
    <property type="match status" value="1"/>
</dbReference>
<proteinExistence type="predicted"/>
<dbReference type="InterPro" id="IPR016181">
    <property type="entry name" value="Acyl_CoA_acyltransferase"/>
</dbReference>
<feature type="domain" description="N-acetyltransferase" evidence="1">
    <location>
        <begin position="8"/>
        <end position="150"/>
    </location>
</feature>
<accession>A0AB35FZD3</accession>
<dbReference type="RefSeq" id="WP_224145707.1">
    <property type="nucleotide sequence ID" value="NZ_JAHBFO010000028.1"/>
</dbReference>
<comment type="caution">
    <text evidence="3">The sequence shown here is derived from an EMBL/GenBank/DDBJ whole genome shotgun (WGS) entry which is preliminary data.</text>
</comment>
<evidence type="ECO:0000313" key="4">
    <source>
        <dbReference type="Proteomes" id="UP000705994"/>
    </source>
</evidence>
<reference evidence="3 4" key="1">
    <citation type="submission" date="2021-05" db="EMBL/GenBank/DDBJ databases">
        <title>Pangenome of Leuconostoc gelidum warrants species status for Leuconostoc gelidum subsp. gasicomitatum.</title>
        <authorList>
            <person name="Johansson P."/>
            <person name="Sade E."/>
            <person name="Hultman J."/>
            <person name="Auvinen P."/>
            <person name="Bjorkroth J."/>
        </authorList>
    </citation>
    <scope>NUCLEOTIDE SEQUENCE</scope>
    <source>
        <strain evidence="2 4">AMKR21</strain>
        <strain evidence="3">C220d</strain>
    </source>
</reference>
<evidence type="ECO:0000313" key="5">
    <source>
        <dbReference type="Proteomes" id="UP000727071"/>
    </source>
</evidence>
<dbReference type="EMBL" id="JAHBFV010000017">
    <property type="protein sequence ID" value="MBZ6016099.1"/>
    <property type="molecule type" value="Genomic_DNA"/>
</dbReference>
<keyword evidence="4" id="KW-1185">Reference proteome</keyword>
<dbReference type="PROSITE" id="PS51186">
    <property type="entry name" value="GNAT"/>
    <property type="match status" value="1"/>
</dbReference>
<name>A0AB35FZD3_LEUGE</name>
<dbReference type="Gene3D" id="3.40.630.30">
    <property type="match status" value="1"/>
</dbReference>
<dbReference type="InterPro" id="IPR000182">
    <property type="entry name" value="GNAT_dom"/>
</dbReference>
<dbReference type="EMBL" id="JAHBFX010000009">
    <property type="protein sequence ID" value="MBZ6000124.1"/>
    <property type="molecule type" value="Genomic_DNA"/>
</dbReference>
<dbReference type="Proteomes" id="UP000705994">
    <property type="component" value="Unassembled WGS sequence"/>
</dbReference>
<dbReference type="CDD" id="cd04301">
    <property type="entry name" value="NAT_SF"/>
    <property type="match status" value="1"/>
</dbReference>
<gene>
    <name evidence="3" type="ORF">KII88_06105</name>
    <name evidence="2" type="ORF">KIJ07_06870</name>
</gene>
<dbReference type="GO" id="GO:0016747">
    <property type="term" value="F:acyltransferase activity, transferring groups other than amino-acyl groups"/>
    <property type="evidence" value="ECO:0007669"/>
    <property type="project" value="InterPro"/>
</dbReference>